<accession>A0ABU2JXM2</accession>
<protein>
    <submittedName>
        <fullName evidence="3">Uncharacterized protein</fullName>
    </submittedName>
</protein>
<keyword evidence="4" id="KW-1185">Reference proteome</keyword>
<keyword evidence="2" id="KW-0732">Signal</keyword>
<evidence type="ECO:0000313" key="4">
    <source>
        <dbReference type="Proteomes" id="UP001183410"/>
    </source>
</evidence>
<name>A0ABU2JXM2_9ACTN</name>
<feature type="signal peptide" evidence="2">
    <location>
        <begin position="1"/>
        <end position="41"/>
    </location>
</feature>
<gene>
    <name evidence="3" type="ORF">RM844_24790</name>
</gene>
<organism evidence="3 4">
    <name type="scientific">Streptomyces chisholmiae</name>
    <dbReference type="NCBI Taxonomy" id="3075540"/>
    <lineage>
        <taxon>Bacteria</taxon>
        <taxon>Bacillati</taxon>
        <taxon>Actinomycetota</taxon>
        <taxon>Actinomycetes</taxon>
        <taxon>Kitasatosporales</taxon>
        <taxon>Streptomycetaceae</taxon>
        <taxon>Streptomyces</taxon>
    </lineage>
</organism>
<sequence length="306" mass="32613">MFLTGPERPGRDRPRRPAGRLALPLGLAPLLVWLAPTPALANPADPNCYTQTPSGGIVYVCETETPGEDGGGEDDGGDGGTGGAPACDLSLVDAFIGATDRFCQGENACWVNNPPFEYPDEASWPEEPPREGAVYVYQECIGPDGEIVFSDYTWQGGEEGPSLAELAQQAYGALNAPAFRLDFSPPDETLIFLDTWWWAAGAHDGEIVGTAALGVVAVGTPNRLEVDPGDGSDVLNCPVTTVESDACAHTYQRSSDGYPARARLVYDVRFEQNGEPFELPGLPEALESPWQETAVPVNESQATVVR</sequence>
<evidence type="ECO:0000313" key="3">
    <source>
        <dbReference type="EMBL" id="MDT0269503.1"/>
    </source>
</evidence>
<proteinExistence type="predicted"/>
<feature type="region of interest" description="Disordered" evidence="1">
    <location>
        <begin position="61"/>
        <end position="83"/>
    </location>
</feature>
<evidence type="ECO:0000256" key="1">
    <source>
        <dbReference type="SAM" id="MobiDB-lite"/>
    </source>
</evidence>
<dbReference type="EMBL" id="JAVREO010000017">
    <property type="protein sequence ID" value="MDT0269503.1"/>
    <property type="molecule type" value="Genomic_DNA"/>
</dbReference>
<feature type="chain" id="PRO_5047218954" evidence="2">
    <location>
        <begin position="42"/>
        <end position="306"/>
    </location>
</feature>
<reference evidence="4" key="1">
    <citation type="submission" date="2023-07" db="EMBL/GenBank/DDBJ databases">
        <title>30 novel species of actinomycetes from the DSMZ collection.</title>
        <authorList>
            <person name="Nouioui I."/>
        </authorList>
    </citation>
    <scope>NUCLEOTIDE SEQUENCE [LARGE SCALE GENOMIC DNA]</scope>
    <source>
        <strain evidence="4">DSM 44915</strain>
    </source>
</reference>
<comment type="caution">
    <text evidence="3">The sequence shown here is derived from an EMBL/GenBank/DDBJ whole genome shotgun (WGS) entry which is preliminary data.</text>
</comment>
<evidence type="ECO:0000256" key="2">
    <source>
        <dbReference type="SAM" id="SignalP"/>
    </source>
</evidence>
<dbReference type="RefSeq" id="WP_311669584.1">
    <property type="nucleotide sequence ID" value="NZ_JAVREO010000017.1"/>
</dbReference>
<feature type="compositionally biased region" description="Acidic residues" evidence="1">
    <location>
        <begin position="65"/>
        <end position="77"/>
    </location>
</feature>
<dbReference type="Proteomes" id="UP001183410">
    <property type="component" value="Unassembled WGS sequence"/>
</dbReference>